<evidence type="ECO:0000256" key="1">
    <source>
        <dbReference type="SAM" id="MobiDB-lite"/>
    </source>
</evidence>
<dbReference type="EMBL" id="CACVKT020008723">
    <property type="protein sequence ID" value="CAC5416909.1"/>
    <property type="molecule type" value="Genomic_DNA"/>
</dbReference>
<keyword evidence="2" id="KW-1133">Transmembrane helix</keyword>
<name>A0A6J8E7U2_MYTCO</name>
<evidence type="ECO:0000313" key="4">
    <source>
        <dbReference type="Proteomes" id="UP000507470"/>
    </source>
</evidence>
<dbReference type="AlphaFoldDB" id="A0A6J8E7U2"/>
<proteinExistence type="predicted"/>
<dbReference type="OrthoDB" id="6091873at2759"/>
<protein>
    <recommendedName>
        <fullName evidence="5">Ig-like domain-containing protein</fullName>
    </recommendedName>
</protein>
<keyword evidence="4" id="KW-1185">Reference proteome</keyword>
<feature type="region of interest" description="Disordered" evidence="1">
    <location>
        <begin position="453"/>
        <end position="515"/>
    </location>
</feature>
<reference evidence="3 4" key="1">
    <citation type="submission" date="2020-06" db="EMBL/GenBank/DDBJ databases">
        <authorList>
            <person name="Li R."/>
            <person name="Bekaert M."/>
        </authorList>
    </citation>
    <scope>NUCLEOTIDE SEQUENCE [LARGE SCALE GENOMIC DNA]</scope>
    <source>
        <strain evidence="4">wild</strain>
    </source>
</reference>
<accession>A0A6J8E7U2</accession>
<sequence length="572" mass="65079">MQLINVTTNDTRVYSLYNETYLSSVWNLKKELELWFINQTDTKIIVGQEGTIMEINCSSDTSQYITALKIESNDSIKAIGDNQFVSFSFIPDRTDHLTKYKCVDITHAAIMIEVELIIRYTPAVTVRYTNETIECDCNGYPAMYSVYRLDQISKYGKIVRSINLNTDIFAFTTFPFPYQRNGIYMCVVSNGIPDTNGNVFQTLSTNVKYEGPPVFAPENRNVKSGVVGQSITLSFHIYSYPDIEDILIETIGRKPTNRKEIKKYNVSESTLLYTEFENLVGIEGYEILIESEVLSIDDFQAYRITAKNRLGEDIYHFEIIDNACSENLPVSESKRRYFLILCCIATILFVYLIICHVYICVKHIKTRNQRHNTVEEDENHHTYHEIGTISYHDATNSRSSDTIDNVGQTPTQQQASGISTRANLQSTDENTTELNADLLDDELQQREVTVVQHVQRQQRSISSDDTNLSNVNLSRTPSIVIPSVDKGVSSDQKSQSSNDSDSETSNNVMIGNVGDGYENPYQTVLQDCPETHQYIDIIRERHNNMSSAESNSAKQTLEKKLTKKAVYINLQL</sequence>
<evidence type="ECO:0000256" key="2">
    <source>
        <dbReference type="SAM" id="Phobius"/>
    </source>
</evidence>
<feature type="compositionally biased region" description="Low complexity" evidence="1">
    <location>
        <begin position="489"/>
        <end position="507"/>
    </location>
</feature>
<keyword evidence="2" id="KW-0472">Membrane</keyword>
<feature type="compositionally biased region" description="Polar residues" evidence="1">
    <location>
        <begin position="460"/>
        <end position="477"/>
    </location>
</feature>
<dbReference type="Proteomes" id="UP000507470">
    <property type="component" value="Unassembled WGS sequence"/>
</dbReference>
<evidence type="ECO:0008006" key="5">
    <source>
        <dbReference type="Google" id="ProtNLM"/>
    </source>
</evidence>
<evidence type="ECO:0000313" key="3">
    <source>
        <dbReference type="EMBL" id="CAC5416909.1"/>
    </source>
</evidence>
<feature type="region of interest" description="Disordered" evidence="1">
    <location>
        <begin position="394"/>
        <end position="427"/>
    </location>
</feature>
<keyword evidence="2" id="KW-0812">Transmembrane</keyword>
<organism evidence="3 4">
    <name type="scientific">Mytilus coruscus</name>
    <name type="common">Sea mussel</name>
    <dbReference type="NCBI Taxonomy" id="42192"/>
    <lineage>
        <taxon>Eukaryota</taxon>
        <taxon>Metazoa</taxon>
        <taxon>Spiralia</taxon>
        <taxon>Lophotrochozoa</taxon>
        <taxon>Mollusca</taxon>
        <taxon>Bivalvia</taxon>
        <taxon>Autobranchia</taxon>
        <taxon>Pteriomorphia</taxon>
        <taxon>Mytilida</taxon>
        <taxon>Mytiloidea</taxon>
        <taxon>Mytilidae</taxon>
        <taxon>Mytilinae</taxon>
        <taxon>Mytilus</taxon>
    </lineage>
</organism>
<feature type="transmembrane region" description="Helical" evidence="2">
    <location>
        <begin position="337"/>
        <end position="361"/>
    </location>
</feature>
<gene>
    <name evidence="3" type="ORF">MCOR_49480</name>
</gene>